<proteinExistence type="predicted"/>
<comment type="caution">
    <text evidence="1">The sequence shown here is derived from an EMBL/GenBank/DDBJ whole genome shotgun (WGS) entry which is preliminary data.</text>
</comment>
<evidence type="ECO:0000313" key="2">
    <source>
        <dbReference type="Proteomes" id="UP000055024"/>
    </source>
</evidence>
<dbReference type="Proteomes" id="UP000055024">
    <property type="component" value="Unassembled WGS sequence"/>
</dbReference>
<dbReference type="EMBL" id="JYDP01000027">
    <property type="protein sequence ID" value="KRZ14105.1"/>
    <property type="molecule type" value="Genomic_DNA"/>
</dbReference>
<reference evidence="1 2" key="1">
    <citation type="submission" date="2015-01" db="EMBL/GenBank/DDBJ databases">
        <title>Evolution of Trichinella species and genotypes.</title>
        <authorList>
            <person name="Korhonen P.K."/>
            <person name="Edoardo P."/>
            <person name="Giuseppe L.R."/>
            <person name="Gasser R.B."/>
        </authorList>
    </citation>
    <scope>NUCLEOTIDE SEQUENCE [LARGE SCALE GENOMIC DNA]</scope>
    <source>
        <strain evidence="1">ISS1029</strain>
    </source>
</reference>
<gene>
    <name evidence="1" type="ORF">T11_10859</name>
</gene>
<name>A0A0V1HU99_9BILA</name>
<protein>
    <submittedName>
        <fullName evidence="1">Uncharacterized protein</fullName>
    </submittedName>
</protein>
<dbReference type="AlphaFoldDB" id="A0A0V1HU99"/>
<evidence type="ECO:0000313" key="1">
    <source>
        <dbReference type="EMBL" id="KRZ14105.1"/>
    </source>
</evidence>
<organism evidence="1 2">
    <name type="scientific">Trichinella zimbabwensis</name>
    <dbReference type="NCBI Taxonomy" id="268475"/>
    <lineage>
        <taxon>Eukaryota</taxon>
        <taxon>Metazoa</taxon>
        <taxon>Ecdysozoa</taxon>
        <taxon>Nematoda</taxon>
        <taxon>Enoplea</taxon>
        <taxon>Dorylaimia</taxon>
        <taxon>Trichinellida</taxon>
        <taxon>Trichinellidae</taxon>
        <taxon>Trichinella</taxon>
    </lineage>
</organism>
<sequence>MSKNTCIHPSDKMHARSQFYWIYAYGSKLNRLLGYRTLKLPILHHMHFQPLATFQLLSQL</sequence>
<keyword evidence="2" id="KW-1185">Reference proteome</keyword>
<accession>A0A0V1HU99</accession>